<evidence type="ECO:0000313" key="1">
    <source>
        <dbReference type="EMBL" id="GGA24090.1"/>
    </source>
</evidence>
<gene>
    <name evidence="1" type="ORF">GCM10010917_06120</name>
</gene>
<evidence type="ECO:0008006" key="3">
    <source>
        <dbReference type="Google" id="ProtNLM"/>
    </source>
</evidence>
<dbReference type="EMBL" id="BMHF01000001">
    <property type="protein sequence ID" value="GGA24090.1"/>
    <property type="molecule type" value="Genomic_DNA"/>
</dbReference>
<dbReference type="Proteomes" id="UP000609323">
    <property type="component" value="Unassembled WGS sequence"/>
</dbReference>
<keyword evidence="2" id="KW-1185">Reference proteome</keyword>
<proteinExistence type="predicted"/>
<name>A0ABQ1FQD8_9BACL</name>
<protein>
    <recommendedName>
        <fullName evidence="3">GrpB family protein</fullName>
    </recommendedName>
</protein>
<reference evidence="2" key="1">
    <citation type="journal article" date="2019" name="Int. J. Syst. Evol. Microbiol.">
        <title>The Global Catalogue of Microorganisms (GCM) 10K type strain sequencing project: providing services to taxonomists for standard genome sequencing and annotation.</title>
        <authorList>
            <consortium name="The Broad Institute Genomics Platform"/>
            <consortium name="The Broad Institute Genome Sequencing Center for Infectious Disease"/>
            <person name="Wu L."/>
            <person name="Ma J."/>
        </authorList>
    </citation>
    <scope>NUCLEOTIDE SEQUENCE [LARGE SCALE GENOMIC DNA]</scope>
    <source>
        <strain evidence="2">CGMCC 1.15044</strain>
    </source>
</reference>
<sequence>MDTTWKISAYDPIWRERFIEVGRQFRETPGNRRTHVHVRETGSFSEQMSLLFRD</sequence>
<organism evidence="1 2">
    <name type="scientific">Paenibacillus physcomitrellae</name>
    <dbReference type="NCBI Taxonomy" id="1619311"/>
    <lineage>
        <taxon>Bacteria</taxon>
        <taxon>Bacillati</taxon>
        <taxon>Bacillota</taxon>
        <taxon>Bacilli</taxon>
        <taxon>Bacillales</taxon>
        <taxon>Paenibacillaceae</taxon>
        <taxon>Paenibacillus</taxon>
    </lineage>
</organism>
<accession>A0ABQ1FQD8</accession>
<evidence type="ECO:0000313" key="2">
    <source>
        <dbReference type="Proteomes" id="UP000609323"/>
    </source>
</evidence>
<comment type="caution">
    <text evidence="1">The sequence shown here is derived from an EMBL/GenBank/DDBJ whole genome shotgun (WGS) entry which is preliminary data.</text>
</comment>